<dbReference type="AlphaFoldDB" id="A0A9D1K303"/>
<gene>
    <name evidence="1" type="ORF">IAD03_04940</name>
</gene>
<dbReference type="Proteomes" id="UP000824141">
    <property type="component" value="Unassembled WGS sequence"/>
</dbReference>
<reference evidence="1" key="2">
    <citation type="journal article" date="2021" name="PeerJ">
        <title>Extensive microbial diversity within the chicken gut microbiome revealed by metagenomics and culture.</title>
        <authorList>
            <person name="Gilroy R."/>
            <person name="Ravi A."/>
            <person name="Getino M."/>
            <person name="Pursley I."/>
            <person name="Horton D.L."/>
            <person name="Alikhan N.F."/>
            <person name="Baker D."/>
            <person name="Gharbi K."/>
            <person name="Hall N."/>
            <person name="Watson M."/>
            <person name="Adriaenssens E.M."/>
            <person name="Foster-Nyarko E."/>
            <person name="Jarju S."/>
            <person name="Secka A."/>
            <person name="Antonio M."/>
            <person name="Oren A."/>
            <person name="Chaudhuri R.R."/>
            <person name="La Ragione R."/>
            <person name="Hildebrand F."/>
            <person name="Pallen M.J."/>
        </authorList>
    </citation>
    <scope>NUCLEOTIDE SEQUENCE</scope>
    <source>
        <strain evidence="1">6086</strain>
    </source>
</reference>
<dbReference type="EMBL" id="DVJM01000099">
    <property type="protein sequence ID" value="HIS78698.1"/>
    <property type="molecule type" value="Genomic_DNA"/>
</dbReference>
<evidence type="ECO:0000313" key="1">
    <source>
        <dbReference type="EMBL" id="HIS78698.1"/>
    </source>
</evidence>
<comment type="caution">
    <text evidence="1">The sequence shown here is derived from an EMBL/GenBank/DDBJ whole genome shotgun (WGS) entry which is preliminary data.</text>
</comment>
<accession>A0A9D1K303</accession>
<protein>
    <submittedName>
        <fullName evidence="1">DUF3842 family protein</fullName>
    </submittedName>
</protein>
<organism evidence="1 2">
    <name type="scientific">Candidatus Caccousia stercoris</name>
    <dbReference type="NCBI Taxonomy" id="2840723"/>
    <lineage>
        <taxon>Bacteria</taxon>
        <taxon>Bacillati</taxon>
        <taxon>Bacillota</taxon>
        <taxon>Clostridia</taxon>
        <taxon>Eubacteriales</taxon>
        <taxon>Oscillospiraceae</taxon>
        <taxon>Oscillospiraceae incertae sedis</taxon>
        <taxon>Candidatus Caccousia</taxon>
    </lineage>
</organism>
<reference evidence="1" key="1">
    <citation type="submission" date="2020-10" db="EMBL/GenBank/DDBJ databases">
        <authorList>
            <person name="Gilroy R."/>
        </authorList>
    </citation>
    <scope>NUCLEOTIDE SEQUENCE</scope>
    <source>
        <strain evidence="1">6086</strain>
    </source>
</reference>
<proteinExistence type="predicted"/>
<dbReference type="Pfam" id="PF12953">
    <property type="entry name" value="DUF3842"/>
    <property type="match status" value="1"/>
</dbReference>
<dbReference type="InterPro" id="IPR024208">
    <property type="entry name" value="DUF3842"/>
</dbReference>
<sequence length="138" mass="14015">MNILVIDAQGGGVGKQLVAALKKALPRAEVAAVGTNSAATAAMLRAGADHAATGENAVVVGCRRADLIVGPVGIAIADALWGEITPAMALAVGQSRARRLLLPMNHCENLVVGVRDLNLSALVQEAVERAVEFAGETG</sequence>
<evidence type="ECO:0000313" key="2">
    <source>
        <dbReference type="Proteomes" id="UP000824141"/>
    </source>
</evidence>
<name>A0A9D1K303_9FIRM</name>